<evidence type="ECO:0000256" key="2">
    <source>
        <dbReference type="SAM" id="SignalP"/>
    </source>
</evidence>
<gene>
    <name evidence="3" type="ORF">B0J12DRAFT_389847</name>
</gene>
<accession>A0ABQ8FSP0</accession>
<evidence type="ECO:0000313" key="4">
    <source>
        <dbReference type="Proteomes" id="UP000774617"/>
    </source>
</evidence>
<evidence type="ECO:0000313" key="3">
    <source>
        <dbReference type="EMBL" id="KAH7021810.1"/>
    </source>
</evidence>
<name>A0ABQ8FSP0_9PEZI</name>
<reference evidence="3 4" key="1">
    <citation type="journal article" date="2021" name="Nat. Commun.">
        <title>Genetic determinants of endophytism in the Arabidopsis root mycobiome.</title>
        <authorList>
            <person name="Mesny F."/>
            <person name="Miyauchi S."/>
            <person name="Thiergart T."/>
            <person name="Pickel B."/>
            <person name="Atanasova L."/>
            <person name="Karlsson M."/>
            <person name="Huettel B."/>
            <person name="Barry K.W."/>
            <person name="Haridas S."/>
            <person name="Chen C."/>
            <person name="Bauer D."/>
            <person name="Andreopoulos W."/>
            <person name="Pangilinan J."/>
            <person name="LaButti K."/>
            <person name="Riley R."/>
            <person name="Lipzen A."/>
            <person name="Clum A."/>
            <person name="Drula E."/>
            <person name="Henrissat B."/>
            <person name="Kohler A."/>
            <person name="Grigoriev I.V."/>
            <person name="Martin F.M."/>
            <person name="Hacquard S."/>
        </authorList>
    </citation>
    <scope>NUCLEOTIDE SEQUENCE [LARGE SCALE GENOMIC DNA]</scope>
    <source>
        <strain evidence="3 4">MPI-SDFR-AT-0080</strain>
    </source>
</reference>
<keyword evidence="4" id="KW-1185">Reference proteome</keyword>
<evidence type="ECO:0000256" key="1">
    <source>
        <dbReference type="SAM" id="MobiDB-lite"/>
    </source>
</evidence>
<feature type="signal peptide" evidence="2">
    <location>
        <begin position="1"/>
        <end position="23"/>
    </location>
</feature>
<organism evidence="3 4">
    <name type="scientific">Macrophomina phaseolina</name>
    <dbReference type="NCBI Taxonomy" id="35725"/>
    <lineage>
        <taxon>Eukaryota</taxon>
        <taxon>Fungi</taxon>
        <taxon>Dikarya</taxon>
        <taxon>Ascomycota</taxon>
        <taxon>Pezizomycotina</taxon>
        <taxon>Dothideomycetes</taxon>
        <taxon>Dothideomycetes incertae sedis</taxon>
        <taxon>Botryosphaeriales</taxon>
        <taxon>Botryosphaeriaceae</taxon>
        <taxon>Macrophomina</taxon>
    </lineage>
</organism>
<comment type="caution">
    <text evidence="3">The sequence shown here is derived from an EMBL/GenBank/DDBJ whole genome shotgun (WGS) entry which is preliminary data.</text>
</comment>
<protein>
    <submittedName>
        <fullName evidence="3">Uncharacterized protein</fullName>
    </submittedName>
</protein>
<dbReference type="Proteomes" id="UP000774617">
    <property type="component" value="Unassembled WGS sequence"/>
</dbReference>
<feature type="region of interest" description="Disordered" evidence="1">
    <location>
        <begin position="23"/>
        <end position="62"/>
    </location>
</feature>
<dbReference type="EMBL" id="JAGTJR010000063">
    <property type="protein sequence ID" value="KAH7021810.1"/>
    <property type="molecule type" value="Genomic_DNA"/>
</dbReference>
<feature type="region of interest" description="Disordered" evidence="1">
    <location>
        <begin position="78"/>
        <end position="118"/>
    </location>
</feature>
<proteinExistence type="predicted"/>
<feature type="compositionally biased region" description="Gly residues" evidence="1">
    <location>
        <begin position="25"/>
        <end position="34"/>
    </location>
</feature>
<feature type="chain" id="PRO_5047520242" evidence="2">
    <location>
        <begin position="24"/>
        <end position="218"/>
    </location>
</feature>
<keyword evidence="2" id="KW-0732">Signal</keyword>
<sequence>MRKLWAADVASAWLSLAPPRALAGLGVGKSGRGQLGVEWKSEEGSRTRRSSRGARGKGGGSSCELIVIHHSFLMLQEHRPGTPAQPPPTSDARDGESHTRSLAGSIRDRSPPCFPRHRHLPALRSRRARPPARVRVGDTASIATPAIMPAFLPAVSAISSRFAVPLRRRQHQQQQQVRLSLIRNGKGRNVVLARATHRACERLLHARPAANTPTVDSP</sequence>